<dbReference type="GO" id="GO:0003700">
    <property type="term" value="F:DNA-binding transcription factor activity"/>
    <property type="evidence" value="ECO:0007669"/>
    <property type="project" value="InterPro"/>
</dbReference>
<evidence type="ECO:0000256" key="3">
    <source>
        <dbReference type="ARBA" id="ARBA00023125"/>
    </source>
</evidence>
<proteinExistence type="inferred from homology"/>
<comment type="similarity">
    <text evidence="1">Belongs to the LysR transcriptional regulatory family.</text>
</comment>
<gene>
    <name evidence="6" type="primary">cbl</name>
    <name evidence="6" type="ORF">DAQ1742_01499</name>
</gene>
<dbReference type="RefSeq" id="WP_067487157.1">
    <property type="nucleotide sequence ID" value="NZ_LT615367.1"/>
</dbReference>
<evidence type="ECO:0000256" key="4">
    <source>
        <dbReference type="ARBA" id="ARBA00023163"/>
    </source>
</evidence>
<dbReference type="GO" id="GO:0019344">
    <property type="term" value="P:cysteine biosynthetic process"/>
    <property type="evidence" value="ECO:0007669"/>
    <property type="project" value="TreeGrafter"/>
</dbReference>
<keyword evidence="2" id="KW-0805">Transcription regulation</keyword>
<sequence length="317" mass="35440">MNFQQLKIIRESARCNYNLTEVANTLFTSQSGVSRHIRELEDELGIEIFIRRGKRLLGMTEPGKELLVMAERILNDANHIRRLANVFSDNDVGQLVIATTHTQARYSLPAVIKAFRTLYPQVQLVLNQGTPDEIVSMLESGEADIGIATELLINANSLAAFSYYRWHHAILVPQGHALAQEPVVTLDKLSNVPLITYRQGITGRSRIDRAFSAAGLTPHIAISAQDSDVIKTYVELGLGVGIVADMSFDLARDSGLVKLDAQHLFEANTVWLGLKRGQLQRNYTWKFIQLCNPELTPEEIKARVFADDAEVVIDYQI</sequence>
<evidence type="ECO:0000259" key="5">
    <source>
        <dbReference type="PROSITE" id="PS50931"/>
    </source>
</evidence>
<dbReference type="KEGG" id="daq:DAQ1742_01499"/>
<feature type="domain" description="HTH lysR-type" evidence="5">
    <location>
        <begin position="1"/>
        <end position="59"/>
    </location>
</feature>
<dbReference type="NCBIfam" id="NF009324">
    <property type="entry name" value="PRK12679.1"/>
    <property type="match status" value="1"/>
</dbReference>
<keyword evidence="7" id="KW-1185">Reference proteome</keyword>
<dbReference type="SUPFAM" id="SSF46785">
    <property type="entry name" value="Winged helix' DNA-binding domain"/>
    <property type="match status" value="1"/>
</dbReference>
<keyword evidence="4" id="KW-0804">Transcription</keyword>
<dbReference type="Pfam" id="PF03466">
    <property type="entry name" value="LysR_substrate"/>
    <property type="match status" value="1"/>
</dbReference>
<reference evidence="6 7" key="1">
    <citation type="submission" date="2016-09" db="EMBL/GenBank/DDBJ databases">
        <authorList>
            <person name="Reverchon S."/>
            <person name="Nasser W."/>
            <person name="Leonard S."/>
            <person name="Brochier C."/>
            <person name="Duprey A."/>
        </authorList>
    </citation>
    <scope>NUCLEOTIDE SEQUENCE [LARGE SCALE GENOMIC DNA]</scope>
    <source>
        <strain evidence="6 7">174/2</strain>
    </source>
</reference>
<dbReference type="Gene3D" id="1.10.10.10">
    <property type="entry name" value="Winged helix-like DNA-binding domain superfamily/Winged helix DNA-binding domain"/>
    <property type="match status" value="1"/>
</dbReference>
<dbReference type="InterPro" id="IPR036390">
    <property type="entry name" value="WH_DNA-bd_sf"/>
</dbReference>
<organism evidence="6 7">
    <name type="scientific">Dickeya aquatica</name>
    <dbReference type="NCBI Taxonomy" id="1401087"/>
    <lineage>
        <taxon>Bacteria</taxon>
        <taxon>Pseudomonadati</taxon>
        <taxon>Pseudomonadota</taxon>
        <taxon>Gammaproteobacteria</taxon>
        <taxon>Enterobacterales</taxon>
        <taxon>Pectobacteriaceae</taxon>
        <taxon>Dickeya</taxon>
    </lineage>
</organism>
<dbReference type="InterPro" id="IPR036388">
    <property type="entry name" value="WH-like_DNA-bd_sf"/>
</dbReference>
<dbReference type="PANTHER" id="PTHR30126">
    <property type="entry name" value="HTH-TYPE TRANSCRIPTIONAL REGULATOR"/>
    <property type="match status" value="1"/>
</dbReference>
<evidence type="ECO:0000256" key="1">
    <source>
        <dbReference type="ARBA" id="ARBA00009437"/>
    </source>
</evidence>
<dbReference type="AlphaFoldDB" id="A0A375A8N4"/>
<evidence type="ECO:0000313" key="7">
    <source>
        <dbReference type="Proteomes" id="UP000294820"/>
    </source>
</evidence>
<dbReference type="GO" id="GO:0000976">
    <property type="term" value="F:transcription cis-regulatory region binding"/>
    <property type="evidence" value="ECO:0007669"/>
    <property type="project" value="TreeGrafter"/>
</dbReference>
<dbReference type="Gene3D" id="3.40.190.10">
    <property type="entry name" value="Periplasmic binding protein-like II"/>
    <property type="match status" value="2"/>
</dbReference>
<dbReference type="PRINTS" id="PR00039">
    <property type="entry name" value="HTHLYSR"/>
</dbReference>
<dbReference type="CDD" id="cd08413">
    <property type="entry name" value="PBP2_CysB_like"/>
    <property type="match status" value="1"/>
</dbReference>
<dbReference type="SUPFAM" id="SSF53850">
    <property type="entry name" value="Periplasmic binding protein-like II"/>
    <property type="match status" value="1"/>
</dbReference>
<dbReference type="Pfam" id="PF00126">
    <property type="entry name" value="HTH_1"/>
    <property type="match status" value="1"/>
</dbReference>
<accession>A0A375A8N4</accession>
<keyword evidence="3" id="KW-0238">DNA-binding</keyword>
<dbReference type="PANTHER" id="PTHR30126:SF6">
    <property type="entry name" value="HTH-TYPE TRANSCRIPTIONAL REGULATOR CYSB-RELATED"/>
    <property type="match status" value="1"/>
</dbReference>
<dbReference type="EMBL" id="LT615367">
    <property type="protein sequence ID" value="SLM62472.1"/>
    <property type="molecule type" value="Genomic_DNA"/>
</dbReference>
<protein>
    <recommendedName>
        <fullName evidence="5">HTH lysR-type domain-containing protein</fullName>
    </recommendedName>
</protein>
<dbReference type="InterPro" id="IPR000847">
    <property type="entry name" value="LysR_HTH_N"/>
</dbReference>
<dbReference type="Proteomes" id="UP000294820">
    <property type="component" value="Chromosome 1"/>
</dbReference>
<dbReference type="PROSITE" id="PS50931">
    <property type="entry name" value="HTH_LYSR"/>
    <property type="match status" value="1"/>
</dbReference>
<dbReference type="InterPro" id="IPR005119">
    <property type="entry name" value="LysR_subst-bd"/>
</dbReference>
<evidence type="ECO:0000313" key="6">
    <source>
        <dbReference type="EMBL" id="SLM62472.1"/>
    </source>
</evidence>
<evidence type="ECO:0000256" key="2">
    <source>
        <dbReference type="ARBA" id="ARBA00023015"/>
    </source>
</evidence>
<name>A0A375A8N4_9GAMM</name>
<dbReference type="InterPro" id="IPR037423">
    <property type="entry name" value="CysB_PBP2"/>
</dbReference>